<evidence type="ECO:0000256" key="1">
    <source>
        <dbReference type="ARBA" id="ARBA00023172"/>
    </source>
</evidence>
<dbReference type="Proteomes" id="UP000324800">
    <property type="component" value="Unassembled WGS sequence"/>
</dbReference>
<evidence type="ECO:0000256" key="2">
    <source>
        <dbReference type="SAM" id="MobiDB-lite"/>
    </source>
</evidence>
<evidence type="ECO:0000313" key="4">
    <source>
        <dbReference type="Proteomes" id="UP000324800"/>
    </source>
</evidence>
<comment type="caution">
    <text evidence="3">The sequence shown here is derived from an EMBL/GenBank/DDBJ whole genome shotgun (WGS) entry which is preliminary data.</text>
</comment>
<dbReference type="Gene3D" id="1.10.443.10">
    <property type="entry name" value="Intergrase catalytic core"/>
    <property type="match status" value="1"/>
</dbReference>
<reference evidence="3 4" key="1">
    <citation type="submission" date="2019-03" db="EMBL/GenBank/DDBJ databases">
        <title>Single cell metagenomics reveals metabolic interactions within the superorganism composed of flagellate Streblomastix strix and complex community of Bacteroidetes bacteria on its surface.</title>
        <authorList>
            <person name="Treitli S.C."/>
            <person name="Kolisko M."/>
            <person name="Husnik F."/>
            <person name="Keeling P."/>
            <person name="Hampl V."/>
        </authorList>
    </citation>
    <scope>NUCLEOTIDE SEQUENCE [LARGE SCALE GENOMIC DNA]</scope>
    <source>
        <strain evidence="3">ST1C</strain>
    </source>
</reference>
<feature type="region of interest" description="Disordered" evidence="2">
    <location>
        <begin position="1"/>
        <end position="21"/>
    </location>
</feature>
<feature type="compositionally biased region" description="Polar residues" evidence="2">
    <location>
        <begin position="1"/>
        <end position="16"/>
    </location>
</feature>
<organism evidence="3 4">
    <name type="scientific">Streblomastix strix</name>
    <dbReference type="NCBI Taxonomy" id="222440"/>
    <lineage>
        <taxon>Eukaryota</taxon>
        <taxon>Metamonada</taxon>
        <taxon>Preaxostyla</taxon>
        <taxon>Oxymonadida</taxon>
        <taxon>Streblomastigidae</taxon>
        <taxon>Streblomastix</taxon>
    </lineage>
</organism>
<evidence type="ECO:0000313" key="3">
    <source>
        <dbReference type="EMBL" id="KAA6363425.1"/>
    </source>
</evidence>
<dbReference type="AlphaFoldDB" id="A0A5J4U152"/>
<evidence type="ECO:0008006" key="5">
    <source>
        <dbReference type="Google" id="ProtNLM"/>
    </source>
</evidence>
<dbReference type="GO" id="GO:0006310">
    <property type="term" value="P:DNA recombination"/>
    <property type="evidence" value="ECO:0007669"/>
    <property type="project" value="UniProtKB-KW"/>
</dbReference>
<dbReference type="EMBL" id="SNRW01022928">
    <property type="protein sequence ID" value="KAA6363425.1"/>
    <property type="molecule type" value="Genomic_DNA"/>
</dbReference>
<dbReference type="GO" id="GO:0003677">
    <property type="term" value="F:DNA binding"/>
    <property type="evidence" value="ECO:0007669"/>
    <property type="project" value="InterPro"/>
</dbReference>
<sequence>MGSTSRRASSDFSIRQEQGRRGEELYRQAMKSIGASDIAIDNQIKQMKGSWRRHKTIAWFKTQRLSSSAILNVKTAISTLLISLGHPENKIYNNTTSISTKKERKDTANRIQDRETFNIDDLLRYIRRRVESINEMEQDELNGRIIKIGALSRDPNERVVRSSYRHDKVGGGNVFLTIKRAKDPAICPIHWFSHWWNIQKQRSNNGQILWWDSSRNKPASADKCSQLVKLIIKAAGLPYKQRITELRAAAITKMINLGYPITMINAWSIHSDITKTLQKYYYRANCSEVIDRLLETTLIIELKATTNDSEQQHCQSDDDMSLKATEAKTIKLLSISDAPIDFIAYLYNSSPRLPYAYLILKSLEALLEVEPILFFSQIGKDNTVGL</sequence>
<proteinExistence type="predicted"/>
<accession>A0A5J4U152</accession>
<gene>
    <name evidence="3" type="ORF">EZS28_041048</name>
</gene>
<dbReference type="GO" id="GO:0015074">
    <property type="term" value="P:DNA integration"/>
    <property type="evidence" value="ECO:0007669"/>
    <property type="project" value="InterPro"/>
</dbReference>
<name>A0A5J4U152_9EUKA</name>
<dbReference type="InterPro" id="IPR013762">
    <property type="entry name" value="Integrase-like_cat_sf"/>
</dbReference>
<protein>
    <recommendedName>
        <fullName evidence="5">Tyr recombinase domain-containing protein</fullName>
    </recommendedName>
</protein>
<keyword evidence="1" id="KW-0233">DNA recombination</keyword>
<dbReference type="SUPFAM" id="SSF56349">
    <property type="entry name" value="DNA breaking-rejoining enzymes"/>
    <property type="match status" value="1"/>
</dbReference>
<dbReference type="InterPro" id="IPR011010">
    <property type="entry name" value="DNA_brk_join_enz"/>
</dbReference>